<comment type="caution">
    <text evidence="2">The sequence shown here is derived from an EMBL/GenBank/DDBJ whole genome shotgun (WGS) entry which is preliminary data.</text>
</comment>
<dbReference type="SUPFAM" id="SSF52980">
    <property type="entry name" value="Restriction endonuclease-like"/>
    <property type="match status" value="1"/>
</dbReference>
<dbReference type="InterPro" id="IPR007560">
    <property type="entry name" value="Restrct_endonuc_IV_Mrr"/>
</dbReference>
<dbReference type="PATRIC" id="fig|1706438.3.peg.1762"/>
<reference evidence="2 3" key="1">
    <citation type="journal article" date="2016" name="ISME J.">
        <title>Chasing the elusive Euryarchaeota class WSA2: genomes reveal a uniquely fastidious methyl-reducing methanogen.</title>
        <authorList>
            <person name="Nobu M.K."/>
            <person name="Narihiro T."/>
            <person name="Kuroda K."/>
            <person name="Mei R."/>
            <person name="Liu W.T."/>
        </authorList>
    </citation>
    <scope>NUCLEOTIDE SEQUENCE [LARGE SCALE GENOMIC DNA]</scope>
    <source>
        <strain evidence="2">BMIXfssc0709_Meth_Bin006</strain>
    </source>
</reference>
<dbReference type="GO" id="GO:0009307">
    <property type="term" value="P:DNA restriction-modification system"/>
    <property type="evidence" value="ECO:0007669"/>
    <property type="project" value="InterPro"/>
</dbReference>
<dbReference type="Proteomes" id="UP000092403">
    <property type="component" value="Unassembled WGS sequence"/>
</dbReference>
<evidence type="ECO:0000259" key="1">
    <source>
        <dbReference type="Pfam" id="PF04471"/>
    </source>
</evidence>
<evidence type="ECO:0000313" key="2">
    <source>
        <dbReference type="EMBL" id="KYC48905.1"/>
    </source>
</evidence>
<protein>
    <submittedName>
        <fullName evidence="2">Restriction endonuclease</fullName>
    </submittedName>
</protein>
<feature type="domain" description="Restriction endonuclease type IV Mrr" evidence="1">
    <location>
        <begin position="170"/>
        <end position="279"/>
    </location>
</feature>
<accession>A0A150IVL2</accession>
<dbReference type="PANTHER" id="PTHR30015:SF6">
    <property type="entry name" value="SLL1429 PROTEIN"/>
    <property type="match status" value="1"/>
</dbReference>
<dbReference type="InterPro" id="IPR011856">
    <property type="entry name" value="tRNA_endonuc-like_dom_sf"/>
</dbReference>
<dbReference type="Pfam" id="PF04471">
    <property type="entry name" value="Mrr_cat"/>
    <property type="match status" value="1"/>
</dbReference>
<dbReference type="GO" id="GO:0003677">
    <property type="term" value="F:DNA binding"/>
    <property type="evidence" value="ECO:0007669"/>
    <property type="project" value="InterPro"/>
</dbReference>
<dbReference type="GO" id="GO:0015666">
    <property type="term" value="F:restriction endodeoxyribonuclease activity"/>
    <property type="evidence" value="ECO:0007669"/>
    <property type="project" value="TreeGrafter"/>
</dbReference>
<keyword evidence="2" id="KW-0378">Hydrolase</keyword>
<dbReference type="InterPro" id="IPR052906">
    <property type="entry name" value="Type_IV_Methyl-Rstrct_Enzyme"/>
</dbReference>
<keyword evidence="2" id="KW-0540">Nuclease</keyword>
<name>A0A150IVL2_9EURY</name>
<gene>
    <name evidence="2" type="ORF">APG12_01752</name>
</gene>
<proteinExistence type="predicted"/>
<dbReference type="InterPro" id="IPR011335">
    <property type="entry name" value="Restrct_endonuc-II-like"/>
</dbReference>
<dbReference type="EMBL" id="LNJC01000057">
    <property type="protein sequence ID" value="KYC48905.1"/>
    <property type="molecule type" value="Genomic_DNA"/>
</dbReference>
<sequence length="291" mass="33271">MVSNREIRRKLQALRLRNSGVPEKLINSIDTPHNSSDKPLNVSYYDFYRCPKCHTMNEVTNNFCKKCGIHLMEPSASNSIEERRVKNIRSNLMRDTNCFELIRKLASYHRNKSSYPVLGFSNLENCLESNNIKISTRDLINLVNYEEDLLPKLTSPTKPKLTCSTKIQDLNKLDGYQFENFLKSLFKNMGYKVSHTPLSGDQGADLIIEKFGEKTAVQAKRYQGSVSNKAVQEVVASIAHYNVNRGMVVTNSDFTRSAIELATSNSVELVDKNKLKNWLEQYPVDNNTKFE</sequence>
<dbReference type="Gene3D" id="3.40.1350.10">
    <property type="match status" value="1"/>
</dbReference>
<organism evidence="2 3">
    <name type="scientific">Candidatus Methanofastidiosum methylothiophilum</name>
    <dbReference type="NCBI Taxonomy" id="1705564"/>
    <lineage>
        <taxon>Archaea</taxon>
        <taxon>Methanobacteriati</taxon>
        <taxon>Methanobacteriota</taxon>
        <taxon>Stenosarchaea group</taxon>
        <taxon>Candidatus Methanofastidiosia</taxon>
        <taxon>Candidatus Methanofastidiosales</taxon>
        <taxon>Candidatus Methanofastidiosaceae</taxon>
        <taxon>Candidatus Methanofastidiosum</taxon>
    </lineage>
</organism>
<evidence type="ECO:0000313" key="3">
    <source>
        <dbReference type="Proteomes" id="UP000092403"/>
    </source>
</evidence>
<dbReference type="AlphaFoldDB" id="A0A150IVL2"/>
<dbReference type="PANTHER" id="PTHR30015">
    <property type="entry name" value="MRR RESTRICTION SYSTEM PROTEIN"/>
    <property type="match status" value="1"/>
</dbReference>
<keyword evidence="2" id="KW-0255">Endonuclease</keyword>